<evidence type="ECO:0000259" key="2">
    <source>
        <dbReference type="PROSITE" id="PS51207"/>
    </source>
</evidence>
<dbReference type="PROSITE" id="PS51207">
    <property type="entry name" value="PXA"/>
    <property type="match status" value="1"/>
</dbReference>
<dbReference type="Pfam" id="PF02194">
    <property type="entry name" value="PXA"/>
    <property type="match status" value="1"/>
</dbReference>
<name>A0A9P8M7L1_9HYPO</name>
<dbReference type="AlphaFoldDB" id="A0A9P8M7L1"/>
<evidence type="ECO:0000313" key="3">
    <source>
        <dbReference type="EMBL" id="KAH0596156.1"/>
    </source>
</evidence>
<organism evidence="3 4">
    <name type="scientific">Metarhizium humberi</name>
    <dbReference type="NCBI Taxonomy" id="2596975"/>
    <lineage>
        <taxon>Eukaryota</taxon>
        <taxon>Fungi</taxon>
        <taxon>Dikarya</taxon>
        <taxon>Ascomycota</taxon>
        <taxon>Pezizomycotina</taxon>
        <taxon>Sordariomycetes</taxon>
        <taxon>Hypocreomycetidae</taxon>
        <taxon>Hypocreales</taxon>
        <taxon>Clavicipitaceae</taxon>
        <taxon>Metarhizium</taxon>
    </lineage>
</organism>
<feature type="region of interest" description="Disordered" evidence="1">
    <location>
        <begin position="1"/>
        <end position="47"/>
    </location>
</feature>
<dbReference type="PANTHER" id="PTHR28069:SF1">
    <property type="entry name" value="PROTEIN MSS51, MITOCHONDRIAL"/>
    <property type="match status" value="1"/>
</dbReference>
<dbReference type="InterPro" id="IPR032717">
    <property type="entry name" value="Mss51_Znf"/>
</dbReference>
<dbReference type="GO" id="GO:0033617">
    <property type="term" value="P:mitochondrial respiratory chain complex IV assembly"/>
    <property type="evidence" value="ECO:0007669"/>
    <property type="project" value="TreeGrafter"/>
</dbReference>
<dbReference type="SMART" id="SM00313">
    <property type="entry name" value="PXA"/>
    <property type="match status" value="1"/>
</dbReference>
<dbReference type="GO" id="GO:0005739">
    <property type="term" value="C:mitochondrion"/>
    <property type="evidence" value="ECO:0007669"/>
    <property type="project" value="GOC"/>
</dbReference>
<dbReference type="Pfam" id="PF20179">
    <property type="entry name" value="MSS51_C"/>
    <property type="match status" value="1"/>
</dbReference>
<dbReference type="PANTHER" id="PTHR28069">
    <property type="entry name" value="GH20023P"/>
    <property type="match status" value="1"/>
</dbReference>
<reference evidence="3 4" key="1">
    <citation type="submission" date="2020-07" db="EMBL/GenBank/DDBJ databases">
        <title>Metarhizium humberi genome.</title>
        <authorList>
            <person name="Lysoe E."/>
        </authorList>
    </citation>
    <scope>NUCLEOTIDE SEQUENCE [LARGE SCALE GENOMIC DNA]</scope>
    <source>
        <strain evidence="3 4">ESALQ1638</strain>
    </source>
</reference>
<protein>
    <recommendedName>
        <fullName evidence="2">PXA domain-containing protein</fullName>
    </recommendedName>
</protein>
<sequence length="1042" mass="116916">MSTKPTTPSNSASRTFTTTAESKSEAAAPEKDTPTPSLRLSQDDLFHPFSSSPVPEFRRRAAFMRQHAQCPHPDHKPTKLPTVAPRPDNSGEPTGTMPPAHVDFECPDCGFPVYCSKEHWMDHYEEHLKICDTLRQINEDDHDLRSGRVFFEGNLPDLQMDEAAVNMTNWDTFMYTREFEAVNSDRSMRQITRLLTYPVTIGSVLHELSPYSLKKGERLTPEGLKSFSALRYNLHPPRTGRGAGVNQLRPEPPPVRVFVLGARAESSLPRAAWTQLAHLFPDSRLHLVFIGPESMANRDDEFPLPERTPSNPFGAIVEDRVWYKMKISTIVDYYHTIHKTGHFAPYDPYFDCFVLFHPGLGHPASSHEWEETLPLLLETKVPIIATGYTQFDLERDVEWVHKKSKGEFDILLEPGENIFRSLRWDLNDMDPQDISCGNWGVWAFRGKRPWQQHLGRPTTLRPLLQDITASSRVSECHAASAQPELAMTTMSATPEPSKARTGALRHKPTVSNASRAAMPTNRRLNRASTVDPLSDRATQALIRKVLLPQESGDKGRDSQTPIEELLPPLTSRNDVDLQLYAFLAIILREFVQSWYNKITPDESLVAEILHVIAHCTRALEQRLRKLDLESLLLHEIPEMLDKHITTYRSTHPESPTFQSTFVNGREAYHALWPLPLLSPVPISGDPITTSKQLRNEAAYRQLLVQAVLTVLLPTEDLENPCLTALVEQIFSELIIGNAIANKAVQPWLLFEAICIVERVLTDKRRESNGLKASGVKIHLGSPRSWSVQGFFVSIIQFALISMSAIRFAFNLITMSSSLPPRGPVVSDKKLAPEVSVAKGNTSQDTQSTPPKVPVLSFSAWSCLGNVIELQRRMPWLGGFLSLLQLGVIHGPGRVAGLDGVLDRFLSHRIQLLFSASHLPPVLQMLRGVLFPNNAPGSSSLLPPSSDRELYALRRRAARALWNMAPRRVSRLYFGGGLDAAMGQLAEAEEEEMVDELEGLLGVLDDEYCNKHLVYSVLELILVRLMPELCDNGVDDLLHERLG</sequence>
<dbReference type="EMBL" id="JACEFI010000010">
    <property type="protein sequence ID" value="KAH0596156.1"/>
    <property type="molecule type" value="Genomic_DNA"/>
</dbReference>
<evidence type="ECO:0000256" key="1">
    <source>
        <dbReference type="SAM" id="MobiDB-lite"/>
    </source>
</evidence>
<evidence type="ECO:0000313" key="4">
    <source>
        <dbReference type="Proteomes" id="UP000764110"/>
    </source>
</evidence>
<comment type="caution">
    <text evidence="3">The sequence shown here is derived from an EMBL/GenBank/DDBJ whole genome shotgun (WGS) entry which is preliminary data.</text>
</comment>
<feature type="region of interest" description="Disordered" evidence="1">
    <location>
        <begin position="493"/>
        <end position="516"/>
    </location>
</feature>
<dbReference type="SUPFAM" id="SSF144232">
    <property type="entry name" value="HIT/MYND zinc finger-like"/>
    <property type="match status" value="1"/>
</dbReference>
<feature type="region of interest" description="Disordered" evidence="1">
    <location>
        <begin position="68"/>
        <end position="99"/>
    </location>
</feature>
<accession>A0A9P8M7L1</accession>
<proteinExistence type="predicted"/>
<dbReference type="InterPro" id="IPR046824">
    <property type="entry name" value="Mss51-like_C"/>
</dbReference>
<feature type="compositionally biased region" description="Basic and acidic residues" evidence="1">
    <location>
        <begin position="22"/>
        <end position="33"/>
    </location>
</feature>
<keyword evidence="4" id="KW-1185">Reference proteome</keyword>
<gene>
    <name evidence="3" type="ORF">MHUMG1_06017</name>
</gene>
<dbReference type="Pfam" id="PF13824">
    <property type="entry name" value="zf-Mss51"/>
    <property type="match status" value="1"/>
</dbReference>
<dbReference type="InterPro" id="IPR003114">
    <property type="entry name" value="Phox_assoc"/>
</dbReference>
<feature type="compositionally biased region" description="Polar residues" evidence="1">
    <location>
        <begin position="1"/>
        <end position="14"/>
    </location>
</feature>
<dbReference type="Proteomes" id="UP000764110">
    <property type="component" value="Unassembled WGS sequence"/>
</dbReference>
<feature type="domain" description="PXA" evidence="2">
    <location>
        <begin position="572"/>
        <end position="760"/>
    </location>
</feature>